<sequence>MHKARIILTLIALLAVAGGIMSFKAGKRMQQANLFYPTTGDFFHNGASRNLMYAYLAPYRTFQTDILEPPLNITRALYTRTVQSTTTIGGAFYFITVVTGAPWPTLAGIYDDNGQ</sequence>
<gene>
    <name evidence="1" type="ORF">K1Y79_27830</name>
</gene>
<accession>A0ABS7GKD7</accession>
<name>A0ABS7GKD7_9BACT</name>
<evidence type="ECO:0000313" key="2">
    <source>
        <dbReference type="Proteomes" id="UP000812961"/>
    </source>
</evidence>
<comment type="caution">
    <text evidence="1">The sequence shown here is derived from an EMBL/GenBank/DDBJ whole genome shotgun (WGS) entry which is preliminary data.</text>
</comment>
<organism evidence="1 2">
    <name type="scientific">Chitinophaga rhizophila</name>
    <dbReference type="NCBI Taxonomy" id="2866212"/>
    <lineage>
        <taxon>Bacteria</taxon>
        <taxon>Pseudomonadati</taxon>
        <taxon>Bacteroidota</taxon>
        <taxon>Chitinophagia</taxon>
        <taxon>Chitinophagales</taxon>
        <taxon>Chitinophagaceae</taxon>
        <taxon>Chitinophaga</taxon>
    </lineage>
</organism>
<protein>
    <submittedName>
        <fullName evidence="1">Uncharacterized protein</fullName>
    </submittedName>
</protein>
<proteinExistence type="predicted"/>
<dbReference type="RefSeq" id="WP_220253497.1">
    <property type="nucleotide sequence ID" value="NZ_JAICCF010000006.1"/>
</dbReference>
<dbReference type="EMBL" id="JAICCF010000006">
    <property type="protein sequence ID" value="MBW8688177.1"/>
    <property type="molecule type" value="Genomic_DNA"/>
</dbReference>
<evidence type="ECO:0000313" key="1">
    <source>
        <dbReference type="EMBL" id="MBW8688177.1"/>
    </source>
</evidence>
<reference evidence="1 2" key="1">
    <citation type="submission" date="2021-08" db="EMBL/GenBank/DDBJ databases">
        <title>The genome sequence of Chitinophaga sp. B61.</title>
        <authorList>
            <person name="Zhang X."/>
        </authorList>
    </citation>
    <scope>NUCLEOTIDE SEQUENCE [LARGE SCALE GENOMIC DNA]</scope>
    <source>
        <strain evidence="1 2">B61</strain>
    </source>
</reference>
<dbReference type="Proteomes" id="UP000812961">
    <property type="component" value="Unassembled WGS sequence"/>
</dbReference>
<keyword evidence="2" id="KW-1185">Reference proteome</keyword>